<dbReference type="InterPro" id="IPR032623">
    <property type="entry name" value="FecR_N"/>
</dbReference>
<reference evidence="3 4" key="1">
    <citation type="submission" date="2016-03" db="EMBL/GenBank/DDBJ databases">
        <title>Microsymbionts genomes from the relict species Vavilovia formosa (Stev.) Fed.</title>
        <authorList>
            <person name="Kopat V."/>
            <person name="Chirak E."/>
            <person name="Kimeklis A."/>
            <person name="Andronov E."/>
        </authorList>
    </citation>
    <scope>NUCLEOTIDE SEQUENCE [LARGE SCALE GENOMIC DNA]</scope>
    <source>
        <strain evidence="3 4">Vaf07</strain>
    </source>
</reference>
<gene>
    <name evidence="3" type="ORF">A4A58_24850</name>
</gene>
<dbReference type="Gene3D" id="3.55.50.30">
    <property type="match status" value="1"/>
</dbReference>
<dbReference type="PIRSF" id="PIRSF018266">
    <property type="entry name" value="FecR"/>
    <property type="match status" value="1"/>
</dbReference>
<evidence type="ECO:0000259" key="2">
    <source>
        <dbReference type="Pfam" id="PF16220"/>
    </source>
</evidence>
<dbReference type="AlphaFoldDB" id="A0A161RM04"/>
<proteinExistence type="predicted"/>
<dbReference type="Pfam" id="PF04773">
    <property type="entry name" value="FecR"/>
    <property type="match status" value="1"/>
</dbReference>
<dbReference type="OrthoDB" id="9798846at2"/>
<protein>
    <recommendedName>
        <fullName evidence="5">Iron dicitrate transport regulator FecR</fullName>
    </recommendedName>
</protein>
<dbReference type="PANTHER" id="PTHR30273:SF2">
    <property type="entry name" value="PROTEIN FECR"/>
    <property type="match status" value="1"/>
</dbReference>
<dbReference type="EMBL" id="LVYV01000006">
    <property type="protein sequence ID" value="KZD24098.1"/>
    <property type="molecule type" value="Genomic_DNA"/>
</dbReference>
<name>A0A161RM04_9BRAD</name>
<dbReference type="InterPro" id="IPR006860">
    <property type="entry name" value="FecR"/>
</dbReference>
<dbReference type="Proteomes" id="UP000076574">
    <property type="component" value="Unassembled WGS sequence"/>
</dbReference>
<evidence type="ECO:0000259" key="1">
    <source>
        <dbReference type="Pfam" id="PF04773"/>
    </source>
</evidence>
<dbReference type="Pfam" id="PF16220">
    <property type="entry name" value="DUF4880"/>
    <property type="match status" value="1"/>
</dbReference>
<feature type="domain" description="FecR N-terminal" evidence="2">
    <location>
        <begin position="3"/>
        <end position="45"/>
    </location>
</feature>
<organism evidence="3 4">
    <name type="scientific">Tardiphaga robiniae</name>
    <dbReference type="NCBI Taxonomy" id="943830"/>
    <lineage>
        <taxon>Bacteria</taxon>
        <taxon>Pseudomonadati</taxon>
        <taxon>Pseudomonadota</taxon>
        <taxon>Alphaproteobacteria</taxon>
        <taxon>Hyphomicrobiales</taxon>
        <taxon>Nitrobacteraceae</taxon>
        <taxon>Tardiphaga</taxon>
    </lineage>
</organism>
<evidence type="ECO:0008006" key="5">
    <source>
        <dbReference type="Google" id="ProtNLM"/>
    </source>
</evidence>
<dbReference type="InterPro" id="IPR012373">
    <property type="entry name" value="Ferrdict_sens_TM"/>
</dbReference>
<sequence length="316" mass="34384">MLERAADWVLLLRSGKATTEDAEQLQLWRRQSDLHEQAFVQAVRLYRDLGAMGAELENRNVRPFVARVSAAKQMVSRRSLIGGALAASVTGYMIVKPPLEMWPSLAELSADYRTAKGEQLDVKLASNVALKLNTQTSIAVRGNDVNPRIELISGEAAITTRRDSFEPLVMIAADGQITSSAADFNLRCIDGVVLATCNEGSVTISHGGRSVRLGRGEQVSYSASDPLGLPVSIVDSSSSSAWREKLLVFRDRPLSAVVAEVNRYRPGKIVVTNTQLGQRLVNGTFHTDRLDDFVAQVRQLFAANVRALPGGIVLLS</sequence>
<evidence type="ECO:0000313" key="4">
    <source>
        <dbReference type="Proteomes" id="UP000076574"/>
    </source>
</evidence>
<evidence type="ECO:0000313" key="3">
    <source>
        <dbReference type="EMBL" id="KZD24098.1"/>
    </source>
</evidence>
<accession>A0A161RM04</accession>
<dbReference type="Gene3D" id="2.60.120.1440">
    <property type="match status" value="1"/>
</dbReference>
<feature type="domain" description="FecR protein" evidence="1">
    <location>
        <begin position="111"/>
        <end position="202"/>
    </location>
</feature>
<dbReference type="STRING" id="943830.A4A58_24850"/>
<dbReference type="GO" id="GO:0016989">
    <property type="term" value="F:sigma factor antagonist activity"/>
    <property type="evidence" value="ECO:0007669"/>
    <property type="project" value="TreeGrafter"/>
</dbReference>
<dbReference type="PANTHER" id="PTHR30273">
    <property type="entry name" value="PERIPLASMIC SIGNAL SENSOR AND SIGMA FACTOR ACTIVATOR FECR-RELATED"/>
    <property type="match status" value="1"/>
</dbReference>
<comment type="caution">
    <text evidence="3">The sequence shown here is derived from an EMBL/GenBank/DDBJ whole genome shotgun (WGS) entry which is preliminary data.</text>
</comment>
<keyword evidence="4" id="KW-1185">Reference proteome</keyword>